<proteinExistence type="predicted"/>
<dbReference type="Proteomes" id="UP000749471">
    <property type="component" value="Unassembled WGS sequence"/>
</dbReference>
<accession>A0ABS6E985</accession>
<reference evidence="1 2" key="1">
    <citation type="submission" date="2021-06" db="EMBL/GenBank/DDBJ databases">
        <authorList>
            <person name="Sun Q."/>
            <person name="Li D."/>
        </authorList>
    </citation>
    <scope>NUCLEOTIDE SEQUENCE [LARGE SCALE GENOMIC DNA]</scope>
    <source>
        <strain evidence="1 2">MSJ-40</strain>
    </source>
</reference>
<organism evidence="1 2">
    <name type="scientific">Tissierella simiarum</name>
    <dbReference type="NCBI Taxonomy" id="2841534"/>
    <lineage>
        <taxon>Bacteria</taxon>
        <taxon>Bacillati</taxon>
        <taxon>Bacillota</taxon>
        <taxon>Tissierellia</taxon>
        <taxon>Tissierellales</taxon>
        <taxon>Tissierellaceae</taxon>
        <taxon>Tissierella</taxon>
    </lineage>
</organism>
<protein>
    <submittedName>
        <fullName evidence="1">Uncharacterized protein</fullName>
    </submittedName>
</protein>
<dbReference type="EMBL" id="JAHLPM010000015">
    <property type="protein sequence ID" value="MBU5439484.1"/>
    <property type="molecule type" value="Genomic_DNA"/>
</dbReference>
<gene>
    <name evidence="1" type="ORF">KQI42_15825</name>
</gene>
<evidence type="ECO:0000313" key="1">
    <source>
        <dbReference type="EMBL" id="MBU5439484.1"/>
    </source>
</evidence>
<sequence length="233" mass="27476">MQENIQVFVKFGGKKDLEQLQKGYVRMGNRDIYENFKVEDYEINKKGIKNENESTLFKLGNNIKIIDDPDTYYIPIFCLSQFEVNKVSVDRIKFKFTDEQIKKIPTAFGDHALIINKSMFIDNFVKNAETKKLMPEHKMVKYSDSIFLKSPIEELLNSGILESGKIVIGDIDRDFLDNSFFELPTIHKYQTEYRFILMNERSKDYFYFKIDTIYKYSKLLKVEDLLNSGTIQL</sequence>
<comment type="caution">
    <text evidence="1">The sequence shown here is derived from an EMBL/GenBank/DDBJ whole genome shotgun (WGS) entry which is preliminary data.</text>
</comment>
<dbReference type="RefSeq" id="WP_216521191.1">
    <property type="nucleotide sequence ID" value="NZ_JAHLPM010000015.1"/>
</dbReference>
<keyword evidence="2" id="KW-1185">Reference proteome</keyword>
<name>A0ABS6E985_9FIRM</name>
<evidence type="ECO:0000313" key="2">
    <source>
        <dbReference type="Proteomes" id="UP000749471"/>
    </source>
</evidence>